<organism evidence="1 2">
    <name type="scientific">Micractinium conductrix</name>
    <dbReference type="NCBI Taxonomy" id="554055"/>
    <lineage>
        <taxon>Eukaryota</taxon>
        <taxon>Viridiplantae</taxon>
        <taxon>Chlorophyta</taxon>
        <taxon>core chlorophytes</taxon>
        <taxon>Trebouxiophyceae</taxon>
        <taxon>Chlorellales</taxon>
        <taxon>Chlorellaceae</taxon>
        <taxon>Chlorella clade</taxon>
        <taxon>Micractinium</taxon>
    </lineage>
</organism>
<accession>A0A2P6VJS1</accession>
<proteinExistence type="predicted"/>
<sequence length="327" mass="33879">MHWSEVAKRELSLAVHCDGSTAQLHALLWLAGRARLTALRFCQAQDDGAAAAAVFELLTHRPLIAAAGRHLRALAGVPSASVAGGRREQAHPFPLAAFPALQALQFYVPPQLQVLSLRDGGAGWGGAAALRRLDVSGRHYVAVRALPPHLRHLSVSAWHVLLEPRVVACCAHVEVHAEAVLLSEHVLPYASLAGAATAAAAAQQLAELAAALAGAGLPPGHEMRLTTNLVCFQTVPCHDSRRLQQASDAQPEAPAMPMPAAAARGAAAAPVPEASEGVLCSLAGCFPAFSAAEIAPAPAPEVFAFVVAPSPVGEVGEGVRKLLSSWS</sequence>
<keyword evidence="2" id="KW-1185">Reference proteome</keyword>
<protein>
    <submittedName>
        <fullName evidence="1">Uncharacterized protein</fullName>
    </submittedName>
</protein>
<dbReference type="AlphaFoldDB" id="A0A2P6VJS1"/>
<dbReference type="EMBL" id="LHPF02000005">
    <property type="protein sequence ID" value="PSC74342.1"/>
    <property type="molecule type" value="Genomic_DNA"/>
</dbReference>
<dbReference type="Proteomes" id="UP000239649">
    <property type="component" value="Unassembled WGS sequence"/>
</dbReference>
<evidence type="ECO:0000313" key="1">
    <source>
        <dbReference type="EMBL" id="PSC74342.1"/>
    </source>
</evidence>
<evidence type="ECO:0000313" key="2">
    <source>
        <dbReference type="Proteomes" id="UP000239649"/>
    </source>
</evidence>
<reference evidence="1 2" key="1">
    <citation type="journal article" date="2018" name="Plant J.">
        <title>Genome sequences of Chlorella sorokiniana UTEX 1602 and Micractinium conductrix SAG 241.80: implications to maltose excretion by a green alga.</title>
        <authorList>
            <person name="Arriola M.B."/>
            <person name="Velmurugan N."/>
            <person name="Zhang Y."/>
            <person name="Plunkett M.H."/>
            <person name="Hondzo H."/>
            <person name="Barney B.M."/>
        </authorList>
    </citation>
    <scope>NUCLEOTIDE SEQUENCE [LARGE SCALE GENOMIC DNA]</scope>
    <source>
        <strain evidence="1 2">SAG 241.80</strain>
    </source>
</reference>
<comment type="caution">
    <text evidence="1">The sequence shown here is derived from an EMBL/GenBank/DDBJ whole genome shotgun (WGS) entry which is preliminary data.</text>
</comment>
<gene>
    <name evidence="1" type="ORF">C2E20_2708</name>
</gene>
<name>A0A2P6VJS1_9CHLO</name>